<gene>
    <name evidence="3" type="ORF">F6U93_11255</name>
</gene>
<feature type="domain" description="PorZ N-terminal beta-propeller" evidence="2">
    <location>
        <begin position="46"/>
        <end position="208"/>
    </location>
</feature>
<protein>
    <submittedName>
        <fullName evidence="3">ABC transporter substrate-binding protein</fullName>
    </submittedName>
</protein>
<dbReference type="Gene3D" id="2.60.40.4070">
    <property type="match status" value="1"/>
</dbReference>
<sequence>MPLKKVILLVFCLLPLLQFSQDFSQTWKGHFSYHNIKAVAQGNGKIFAAAENAVFYTDHQTNELEELTTVNGLSGETISTIYYSEIYELLVIGYENGLMEVVFDEDSKVLTVVDIFDKTTIQPTEKRINHFSNYQNSLYIATNYGVSVFDMERLEFGDTYFIGANGSQIPVTQTAVYGNYLYAACTNNNGLKRADVSNSNLIDFQNWQTLSPGSWLGVEAQDDKLYATNADKKLYEVINNTSLTALATYANTPLDLHATAGQLIVTTQNEVFVYDSNFNTIAQVGLDPEFATRYTSATVDGNYIYIGSEDFGILKTPVASPTTFEEVHPEGPLLNNPFAIEASVDGLWVTFGEYTQFYNPYPLNSRGMSHLKYDEWINTPYSDVLEAKCLNAIAVHPENPNQVFVSSFFSGLLEVNDDIPSILYDESNSGLESLILDSNPSYVDIRVGVSAFDDNGLLWTLSGLIDRPLKSFNLSNNQWNSYDFTAIIGDSSTDNLGYADLVIGADQVKWIATFDFGVIGFQENGNNPLLKSVYTEASNMPSVTATALALDQRNQLWIGTANGLRVLYNTSNFFTEDIRVDEIVIEEDGVAKELLFQQNITAIEVDGSNNKWVATADAGLFYFSPDGQNTIFHFTKTNSPLPSNTVLDLSIDSDKGIVYIATEKGLVSFLSGGSSPDENLDEAFAYPNPVRPGFDLLDKKVKIKGISENVNIKITDIEGNLVAEAQSKTNQRYSGYNLEIDGGTAYWNGKNLANNTVASGVYLLMLADLDTFETKVIKLMVVR</sequence>
<dbReference type="Proteomes" id="UP000441333">
    <property type="component" value="Unassembled WGS sequence"/>
</dbReference>
<dbReference type="AlphaFoldDB" id="A0A6N6MCE1"/>
<proteinExistence type="predicted"/>
<dbReference type="InterPro" id="IPR011047">
    <property type="entry name" value="Quinoprotein_ADH-like_sf"/>
</dbReference>
<evidence type="ECO:0000313" key="4">
    <source>
        <dbReference type="Proteomes" id="UP000441333"/>
    </source>
</evidence>
<dbReference type="SUPFAM" id="SSF50998">
    <property type="entry name" value="Quinoprotein alcohol dehydrogenase-like"/>
    <property type="match status" value="1"/>
</dbReference>
<feature type="chain" id="PRO_5026860788" evidence="1">
    <location>
        <begin position="21"/>
        <end position="783"/>
    </location>
</feature>
<keyword evidence="4" id="KW-1185">Reference proteome</keyword>
<organism evidence="3 4">
    <name type="scientific">Pseudotamlana haliotis</name>
    <dbReference type="NCBI Taxonomy" id="2614804"/>
    <lineage>
        <taxon>Bacteria</taxon>
        <taxon>Pseudomonadati</taxon>
        <taxon>Bacteroidota</taxon>
        <taxon>Flavobacteriia</taxon>
        <taxon>Flavobacteriales</taxon>
        <taxon>Flavobacteriaceae</taxon>
        <taxon>Pseudotamlana</taxon>
    </lineage>
</organism>
<evidence type="ECO:0000256" key="1">
    <source>
        <dbReference type="SAM" id="SignalP"/>
    </source>
</evidence>
<feature type="signal peptide" evidence="1">
    <location>
        <begin position="1"/>
        <end position="20"/>
    </location>
</feature>
<comment type="caution">
    <text evidence="3">The sequence shown here is derived from an EMBL/GenBank/DDBJ whole genome shotgun (WGS) entry which is preliminary data.</text>
</comment>
<dbReference type="Pfam" id="PF21544">
    <property type="entry name" value="PorZ_N_b_propeller"/>
    <property type="match status" value="1"/>
</dbReference>
<accession>A0A6N6MCE1</accession>
<dbReference type="InterPro" id="IPR048954">
    <property type="entry name" value="PorZ_N"/>
</dbReference>
<keyword evidence="1" id="KW-0732">Signal</keyword>
<name>A0A6N6MCE1_9FLAO</name>
<dbReference type="Gene3D" id="2.130.10.10">
    <property type="entry name" value="YVTN repeat-like/Quinoprotein amine dehydrogenase"/>
    <property type="match status" value="3"/>
</dbReference>
<dbReference type="InterPro" id="IPR015943">
    <property type="entry name" value="WD40/YVTN_repeat-like_dom_sf"/>
</dbReference>
<reference evidence="3 4" key="1">
    <citation type="submission" date="2019-09" db="EMBL/GenBank/DDBJ databases">
        <authorList>
            <person name="Cao W.R."/>
        </authorList>
    </citation>
    <scope>NUCLEOTIDE SEQUENCE [LARGE SCALE GENOMIC DNA]</scope>
    <source>
        <strain evidence="3 4">B1N29</strain>
    </source>
</reference>
<evidence type="ECO:0000259" key="2">
    <source>
        <dbReference type="Pfam" id="PF21544"/>
    </source>
</evidence>
<dbReference type="EMBL" id="WAAT01000048">
    <property type="protein sequence ID" value="KAB1067354.1"/>
    <property type="molecule type" value="Genomic_DNA"/>
</dbReference>
<evidence type="ECO:0000313" key="3">
    <source>
        <dbReference type="EMBL" id="KAB1067354.1"/>
    </source>
</evidence>